<name>A0ABX1ZLS6_9BACL</name>
<dbReference type="Proteomes" id="UP000618579">
    <property type="component" value="Unassembled WGS sequence"/>
</dbReference>
<proteinExistence type="predicted"/>
<dbReference type="EMBL" id="WHNZ01000026">
    <property type="protein sequence ID" value="NOV01017.1"/>
    <property type="molecule type" value="Genomic_DNA"/>
</dbReference>
<organism evidence="1 2">
    <name type="scientific">Paenibacillus planticolens</name>
    <dbReference type="NCBI Taxonomy" id="2654976"/>
    <lineage>
        <taxon>Bacteria</taxon>
        <taxon>Bacillati</taxon>
        <taxon>Bacillota</taxon>
        <taxon>Bacilli</taxon>
        <taxon>Bacillales</taxon>
        <taxon>Paenibacillaceae</taxon>
        <taxon>Paenibacillus</taxon>
    </lineage>
</organism>
<protein>
    <submittedName>
        <fullName evidence="1">Uncharacterized protein</fullName>
    </submittedName>
</protein>
<keyword evidence="2" id="KW-1185">Reference proteome</keyword>
<gene>
    <name evidence="1" type="ORF">GC097_13440</name>
</gene>
<reference evidence="1 2" key="1">
    <citation type="submission" date="2019-10" db="EMBL/GenBank/DDBJ databases">
        <title>Description of Paenibacillus pedi sp. nov.</title>
        <authorList>
            <person name="Carlier A."/>
            <person name="Qi S."/>
        </authorList>
    </citation>
    <scope>NUCLEOTIDE SEQUENCE [LARGE SCALE GENOMIC DNA]</scope>
    <source>
        <strain evidence="1 2">LMG 31457</strain>
    </source>
</reference>
<evidence type="ECO:0000313" key="1">
    <source>
        <dbReference type="EMBL" id="NOV01017.1"/>
    </source>
</evidence>
<accession>A0ABX1ZLS6</accession>
<sequence length="86" mass="8892">MRLSSFIGNNDNEVRRGEAYQASNLSGVGAADTVAIGSAVSLGRPAEAYNLTNEQVPSGVCLFVFMAEVSSAAGMNLAGIFLGKYS</sequence>
<dbReference type="RefSeq" id="WP_171683844.1">
    <property type="nucleotide sequence ID" value="NZ_WHNZ01000026.1"/>
</dbReference>
<evidence type="ECO:0000313" key="2">
    <source>
        <dbReference type="Proteomes" id="UP000618579"/>
    </source>
</evidence>
<comment type="caution">
    <text evidence="1">The sequence shown here is derived from an EMBL/GenBank/DDBJ whole genome shotgun (WGS) entry which is preliminary data.</text>
</comment>